<name>A0A6J4RC95_9ACTN</name>
<proteinExistence type="predicted"/>
<sequence length="269" mass="29103">MGGVSATSFTDPYCPWCWATEPHLRRLSVEFDDQVAVTFVIAGLAARFGDTRALAVDCVAASETSGMPVDPRVFLEDPPSSSHPAGLALAAVAEQVDPAAYLRRLREAILLERRRMDSAPALLEVAREVGGLDLDRLRIDFGSNAIVEAFGAQLEAARAVGPQHHEPGTERVRLPSVEFRGADGSVHGVYGYAPYERWREAALAAGAVRVDPRPTVEEAVRRFGPVSTAEVAAACDMAGPRAPAELWRLALEWRLTPRRVPGGELWRAA</sequence>
<evidence type="ECO:0000313" key="1">
    <source>
        <dbReference type="EMBL" id="CAA9470003.1"/>
    </source>
</evidence>
<dbReference type="AlphaFoldDB" id="A0A6J4RC95"/>
<dbReference type="SUPFAM" id="SSF52833">
    <property type="entry name" value="Thioredoxin-like"/>
    <property type="match status" value="1"/>
</dbReference>
<reference evidence="1" key="1">
    <citation type="submission" date="2020-02" db="EMBL/GenBank/DDBJ databases">
        <authorList>
            <person name="Meier V. D."/>
        </authorList>
    </citation>
    <scope>NUCLEOTIDE SEQUENCE</scope>
    <source>
        <strain evidence="1">AVDCRST_MAG69</strain>
    </source>
</reference>
<protein>
    <recommendedName>
        <fullName evidence="2">DSBA-like thioredoxin domain-containing protein</fullName>
    </recommendedName>
</protein>
<evidence type="ECO:0008006" key="2">
    <source>
        <dbReference type="Google" id="ProtNLM"/>
    </source>
</evidence>
<gene>
    <name evidence="1" type="ORF">AVDCRST_MAG69-19</name>
</gene>
<dbReference type="Gene3D" id="3.40.30.10">
    <property type="entry name" value="Glutaredoxin"/>
    <property type="match status" value="1"/>
</dbReference>
<dbReference type="InterPro" id="IPR036249">
    <property type="entry name" value="Thioredoxin-like_sf"/>
</dbReference>
<organism evidence="1">
    <name type="scientific">uncultured Solirubrobacteraceae bacterium</name>
    <dbReference type="NCBI Taxonomy" id="1162706"/>
    <lineage>
        <taxon>Bacteria</taxon>
        <taxon>Bacillati</taxon>
        <taxon>Actinomycetota</taxon>
        <taxon>Thermoleophilia</taxon>
        <taxon>Solirubrobacterales</taxon>
        <taxon>Solirubrobacteraceae</taxon>
        <taxon>environmental samples</taxon>
    </lineage>
</organism>
<dbReference type="EMBL" id="CADCVP010000003">
    <property type="protein sequence ID" value="CAA9470003.1"/>
    <property type="molecule type" value="Genomic_DNA"/>
</dbReference>
<dbReference type="Pfam" id="PF13743">
    <property type="entry name" value="Thioredoxin_5"/>
    <property type="match status" value="1"/>
</dbReference>
<accession>A0A6J4RC95</accession>